<name>A0A1H1XY48_9ACTN</name>
<dbReference type="GO" id="GO:1903785">
    <property type="term" value="P:L-valine transmembrane transport"/>
    <property type="evidence" value="ECO:0007669"/>
    <property type="project" value="TreeGrafter"/>
</dbReference>
<keyword evidence="4" id="KW-1003">Cell membrane</keyword>
<dbReference type="EMBL" id="LT629732">
    <property type="protein sequence ID" value="SDT13676.1"/>
    <property type="molecule type" value="Genomic_DNA"/>
</dbReference>
<keyword evidence="11" id="KW-1185">Reference proteome</keyword>
<protein>
    <submittedName>
        <fullName evidence="10">4-azaleucine resistance probable transporter AzlC</fullName>
    </submittedName>
</protein>
<accession>A0A1H1XY48</accession>
<dbReference type="RefSeq" id="WP_092656128.1">
    <property type="nucleotide sequence ID" value="NZ_LT629732.1"/>
</dbReference>
<feature type="compositionally biased region" description="Pro residues" evidence="8">
    <location>
        <begin position="235"/>
        <end position="265"/>
    </location>
</feature>
<dbReference type="GO" id="GO:0005886">
    <property type="term" value="C:plasma membrane"/>
    <property type="evidence" value="ECO:0007669"/>
    <property type="project" value="UniProtKB-SubCell"/>
</dbReference>
<dbReference type="Proteomes" id="UP000198983">
    <property type="component" value="Chromosome I"/>
</dbReference>
<evidence type="ECO:0000256" key="1">
    <source>
        <dbReference type="ARBA" id="ARBA00004651"/>
    </source>
</evidence>
<feature type="transmembrane region" description="Helical" evidence="9">
    <location>
        <begin position="135"/>
        <end position="160"/>
    </location>
</feature>
<evidence type="ECO:0000256" key="7">
    <source>
        <dbReference type="ARBA" id="ARBA00023136"/>
    </source>
</evidence>
<feature type="transmembrane region" description="Helical" evidence="9">
    <location>
        <begin position="21"/>
        <end position="43"/>
    </location>
</feature>
<gene>
    <name evidence="10" type="ORF">SAMN04489717_5172</name>
</gene>
<keyword evidence="5 9" id="KW-0812">Transmembrane</keyword>
<dbReference type="OrthoDB" id="5195391at2"/>
<evidence type="ECO:0000256" key="8">
    <source>
        <dbReference type="SAM" id="MobiDB-lite"/>
    </source>
</evidence>
<dbReference type="AlphaFoldDB" id="A0A1H1XY48"/>
<evidence type="ECO:0000256" key="5">
    <source>
        <dbReference type="ARBA" id="ARBA00022692"/>
    </source>
</evidence>
<dbReference type="Pfam" id="PF03591">
    <property type="entry name" value="AzlC"/>
    <property type="match status" value="1"/>
</dbReference>
<proteinExistence type="inferred from homology"/>
<dbReference type="STRING" id="117157.SAMN04489717_5172"/>
<keyword evidence="3" id="KW-0813">Transport</keyword>
<keyword evidence="6 9" id="KW-1133">Transmembrane helix</keyword>
<reference evidence="10 11" key="1">
    <citation type="submission" date="2016-10" db="EMBL/GenBank/DDBJ databases">
        <authorList>
            <person name="de Groot N.N."/>
        </authorList>
    </citation>
    <scope>NUCLEOTIDE SEQUENCE [LARGE SCALE GENOMIC DNA]</scope>
    <source>
        <strain evidence="10 11">DSM 22024</strain>
    </source>
</reference>
<feature type="transmembrane region" description="Helical" evidence="9">
    <location>
        <begin position="196"/>
        <end position="223"/>
    </location>
</feature>
<evidence type="ECO:0000256" key="4">
    <source>
        <dbReference type="ARBA" id="ARBA00022475"/>
    </source>
</evidence>
<evidence type="ECO:0000256" key="9">
    <source>
        <dbReference type="SAM" id="Phobius"/>
    </source>
</evidence>
<comment type="similarity">
    <text evidence="2">Belongs to the AzlC family.</text>
</comment>
<feature type="region of interest" description="Disordered" evidence="8">
    <location>
        <begin position="230"/>
        <end position="283"/>
    </location>
</feature>
<sequence length="283" mass="28006">MSVSRSAPAVPETRRAVVRDAVAIGVATGAYGISFGALGVAGGLSVAQTCVLSLLAFTGASQFAFVGIVGAGGAGLSAVAAALLLGTRNTFYGLRLTDLLRLCGLRRLVGAHFVIDETTAMAVGRRSPELGRAGFWYTALILFTLWNAGTLLGAVAGASLGDPRTYGLDAAAPAAFVALLWPQLTTARTRAVAAGGALVAVALVPLVPAGVPVLAAGAVAVAFGLRSAAASPAGAEPPPDSPPGSPYDSPPGTPPGTPPDPPYEPAPEASAGTSSRPGRGDSR</sequence>
<evidence type="ECO:0000313" key="10">
    <source>
        <dbReference type="EMBL" id="SDT13676.1"/>
    </source>
</evidence>
<feature type="transmembrane region" description="Helical" evidence="9">
    <location>
        <begin position="166"/>
        <end position="184"/>
    </location>
</feature>
<keyword evidence="7 9" id="KW-0472">Membrane</keyword>
<dbReference type="PANTHER" id="PTHR34979:SF1">
    <property type="entry name" value="INNER MEMBRANE PROTEIN YGAZ"/>
    <property type="match status" value="1"/>
</dbReference>
<feature type="transmembrane region" description="Helical" evidence="9">
    <location>
        <begin position="63"/>
        <end position="85"/>
    </location>
</feature>
<dbReference type="InterPro" id="IPR011606">
    <property type="entry name" value="Brnchd-chn_aa_trnsp_permease"/>
</dbReference>
<dbReference type="PANTHER" id="PTHR34979">
    <property type="entry name" value="INNER MEMBRANE PROTEIN YGAZ"/>
    <property type="match status" value="1"/>
</dbReference>
<comment type="subcellular location">
    <subcellularLocation>
        <location evidence="1">Cell membrane</location>
        <topology evidence="1">Multi-pass membrane protein</topology>
    </subcellularLocation>
</comment>
<evidence type="ECO:0000256" key="6">
    <source>
        <dbReference type="ARBA" id="ARBA00022989"/>
    </source>
</evidence>
<evidence type="ECO:0000256" key="2">
    <source>
        <dbReference type="ARBA" id="ARBA00010735"/>
    </source>
</evidence>
<organism evidence="10 11">
    <name type="scientific">Actinopolymorpha singaporensis</name>
    <dbReference type="NCBI Taxonomy" id="117157"/>
    <lineage>
        <taxon>Bacteria</taxon>
        <taxon>Bacillati</taxon>
        <taxon>Actinomycetota</taxon>
        <taxon>Actinomycetes</taxon>
        <taxon>Propionibacteriales</taxon>
        <taxon>Actinopolymorphaceae</taxon>
        <taxon>Actinopolymorpha</taxon>
    </lineage>
</organism>
<evidence type="ECO:0000256" key="3">
    <source>
        <dbReference type="ARBA" id="ARBA00022448"/>
    </source>
</evidence>
<evidence type="ECO:0000313" key="11">
    <source>
        <dbReference type="Proteomes" id="UP000198983"/>
    </source>
</evidence>